<evidence type="ECO:0000313" key="2">
    <source>
        <dbReference type="Proteomes" id="UP000790377"/>
    </source>
</evidence>
<dbReference type="Proteomes" id="UP000790377">
    <property type="component" value="Unassembled WGS sequence"/>
</dbReference>
<protein>
    <submittedName>
        <fullName evidence="1">Uncharacterized protein</fullName>
    </submittedName>
</protein>
<gene>
    <name evidence="1" type="ORF">BJ138DRAFT_1106342</name>
</gene>
<accession>A0ACB7ZV18</accession>
<sequence>MSNGSLTVPSTPSCTQKLCSLLEMDAQTCNAWQGEDFKKAEEALSELIEVHVNDHKAFTNRALVRARELRWDAALEDAQMSIKIQPSVIGYVALSVVLCGQGNGEDALRALDLGFIDSNGYVNPVRFLLLMKSIIIFNNGRCDEGMARITALIKAHMYVQLAMAAMKAQAYDTSANVQRPG</sequence>
<evidence type="ECO:0000313" key="1">
    <source>
        <dbReference type="EMBL" id="KAH7905004.1"/>
    </source>
</evidence>
<organism evidence="1 2">
    <name type="scientific">Hygrophoropsis aurantiaca</name>
    <dbReference type="NCBI Taxonomy" id="72124"/>
    <lineage>
        <taxon>Eukaryota</taxon>
        <taxon>Fungi</taxon>
        <taxon>Dikarya</taxon>
        <taxon>Basidiomycota</taxon>
        <taxon>Agaricomycotina</taxon>
        <taxon>Agaricomycetes</taxon>
        <taxon>Agaricomycetidae</taxon>
        <taxon>Boletales</taxon>
        <taxon>Coniophorineae</taxon>
        <taxon>Hygrophoropsidaceae</taxon>
        <taxon>Hygrophoropsis</taxon>
    </lineage>
</organism>
<proteinExistence type="predicted"/>
<dbReference type="EMBL" id="MU268298">
    <property type="protein sequence ID" value="KAH7905004.1"/>
    <property type="molecule type" value="Genomic_DNA"/>
</dbReference>
<comment type="caution">
    <text evidence="1">The sequence shown here is derived from an EMBL/GenBank/DDBJ whole genome shotgun (WGS) entry which is preliminary data.</text>
</comment>
<name>A0ACB7ZV18_9AGAM</name>
<reference evidence="1" key="1">
    <citation type="journal article" date="2021" name="New Phytol.">
        <title>Evolutionary innovations through gain and loss of genes in the ectomycorrhizal Boletales.</title>
        <authorList>
            <person name="Wu G."/>
            <person name="Miyauchi S."/>
            <person name="Morin E."/>
            <person name="Kuo A."/>
            <person name="Drula E."/>
            <person name="Varga T."/>
            <person name="Kohler A."/>
            <person name="Feng B."/>
            <person name="Cao Y."/>
            <person name="Lipzen A."/>
            <person name="Daum C."/>
            <person name="Hundley H."/>
            <person name="Pangilinan J."/>
            <person name="Johnson J."/>
            <person name="Barry K."/>
            <person name="LaButti K."/>
            <person name="Ng V."/>
            <person name="Ahrendt S."/>
            <person name="Min B."/>
            <person name="Choi I.G."/>
            <person name="Park H."/>
            <person name="Plett J.M."/>
            <person name="Magnuson J."/>
            <person name="Spatafora J.W."/>
            <person name="Nagy L.G."/>
            <person name="Henrissat B."/>
            <person name="Grigoriev I.V."/>
            <person name="Yang Z.L."/>
            <person name="Xu J."/>
            <person name="Martin F.M."/>
        </authorList>
    </citation>
    <scope>NUCLEOTIDE SEQUENCE</scope>
    <source>
        <strain evidence="1">ATCC 28755</strain>
    </source>
</reference>
<keyword evidence="2" id="KW-1185">Reference proteome</keyword>